<name>C4JEX0_UNCRE</name>
<reference evidence="3" key="1">
    <citation type="journal article" date="2009" name="Genome Res.">
        <title>Comparative genomic analyses of the human fungal pathogens Coccidioides and their relatives.</title>
        <authorList>
            <person name="Sharpton T.J."/>
            <person name="Stajich J.E."/>
            <person name="Rounsley S.D."/>
            <person name="Gardner M.J."/>
            <person name="Wortman J.R."/>
            <person name="Jordar V.S."/>
            <person name="Maiti R."/>
            <person name="Kodira C.D."/>
            <person name="Neafsey D.E."/>
            <person name="Zeng Q."/>
            <person name="Hung C.-Y."/>
            <person name="McMahan C."/>
            <person name="Muszewska A."/>
            <person name="Grynberg M."/>
            <person name="Mandel M.A."/>
            <person name="Kellner E.M."/>
            <person name="Barker B.M."/>
            <person name="Galgiani J.N."/>
            <person name="Orbach M.J."/>
            <person name="Kirkland T.N."/>
            <person name="Cole G.T."/>
            <person name="Henn M.R."/>
            <person name="Birren B.W."/>
            <person name="Taylor J.W."/>
        </authorList>
    </citation>
    <scope>NUCLEOTIDE SEQUENCE [LARGE SCALE GENOMIC DNA]</scope>
    <source>
        <strain evidence="3">UAMH 1704</strain>
    </source>
</reference>
<dbReference type="Proteomes" id="UP000002058">
    <property type="component" value="Unassembled WGS sequence"/>
</dbReference>
<dbReference type="HOGENOM" id="CLU_1541254_0_0_1"/>
<sequence>MKASTIIMLLSLGARVIATASCKCSGSGADVDEHTKECCGRYPPFCEASYSDSTKKGNSGASRFGIGKLFCKGNTDLELRGACPMLASHPGFTLPLPMTRIAPSLREVSTLNESNVYRLGTLTGNCPNSNPTMLEYYTDPGCKNRAGGYAFKDHQDRLRTPPQHGGSVKVTCLW</sequence>
<keyword evidence="1" id="KW-0732">Signal</keyword>
<dbReference type="InParanoid" id="C4JEX0"/>
<feature type="signal peptide" evidence="1">
    <location>
        <begin position="1"/>
        <end position="18"/>
    </location>
</feature>
<dbReference type="KEGG" id="ure:UREG_00870"/>
<protein>
    <submittedName>
        <fullName evidence="2">Uncharacterized protein</fullName>
    </submittedName>
</protein>
<proteinExistence type="predicted"/>
<evidence type="ECO:0000313" key="3">
    <source>
        <dbReference type="Proteomes" id="UP000002058"/>
    </source>
</evidence>
<keyword evidence="3" id="KW-1185">Reference proteome</keyword>
<dbReference type="GeneID" id="8437669"/>
<organism evidence="2 3">
    <name type="scientific">Uncinocarpus reesii (strain UAMH 1704)</name>
    <dbReference type="NCBI Taxonomy" id="336963"/>
    <lineage>
        <taxon>Eukaryota</taxon>
        <taxon>Fungi</taxon>
        <taxon>Dikarya</taxon>
        <taxon>Ascomycota</taxon>
        <taxon>Pezizomycotina</taxon>
        <taxon>Eurotiomycetes</taxon>
        <taxon>Eurotiomycetidae</taxon>
        <taxon>Onygenales</taxon>
        <taxon>Onygenaceae</taxon>
        <taxon>Uncinocarpus</taxon>
    </lineage>
</organism>
<gene>
    <name evidence="2" type="ORF">UREG_00870</name>
</gene>
<dbReference type="VEuPathDB" id="FungiDB:UREG_00870"/>
<dbReference type="AlphaFoldDB" id="C4JEX0"/>
<evidence type="ECO:0000313" key="2">
    <source>
        <dbReference type="EMBL" id="EEP76023.1"/>
    </source>
</evidence>
<dbReference type="RefSeq" id="XP_002541356.1">
    <property type="nucleotide sequence ID" value="XM_002541310.1"/>
</dbReference>
<evidence type="ECO:0000256" key="1">
    <source>
        <dbReference type="SAM" id="SignalP"/>
    </source>
</evidence>
<feature type="chain" id="PRO_5002937838" evidence="1">
    <location>
        <begin position="19"/>
        <end position="174"/>
    </location>
</feature>
<dbReference type="EMBL" id="CH476615">
    <property type="protein sequence ID" value="EEP76023.1"/>
    <property type="molecule type" value="Genomic_DNA"/>
</dbReference>
<accession>C4JEX0</accession>